<keyword evidence="2" id="KW-0472">Membrane</keyword>
<evidence type="ECO:0000313" key="4">
    <source>
        <dbReference type="Proteomes" id="UP001159363"/>
    </source>
</evidence>
<protein>
    <submittedName>
        <fullName evidence="3">Uncharacterized protein</fullName>
    </submittedName>
</protein>
<feature type="transmembrane region" description="Helical" evidence="2">
    <location>
        <begin position="538"/>
        <end position="558"/>
    </location>
</feature>
<sequence>MDLSLLQCCQYSANTDLFLSEQATKLTSAKRATHAHCSNGVVVVAVLPILSLRKQRLLIYGSYIRAPPGNQQRPPRFSHVKLRATPLEIDPSSPWWEVISLTGAPSQPPPPINSIASFSIPAEVLQSVVSKLELGVLFGTRRSANLADGEPPTRWSGGNSGPAKLPRSTSGSGAPVRPRLSFKVCSLSLATLTGFGMVTVGSQLSAATRGSGRSGRGDSLVTAADELGGKTLPKFCGALFFCRGSSPRNSPGSCLRDQWGVSPLHFLDGGLQFVNVRELRTLAWRRAMSAKFSVFPTFETCRTTWLPERVRERAPSVHRRSRSLSRSLLGVETAERTLCDVNSERESTLSANRDTALVMSPYSPQTCRVAPGPNVRGVIHMVMPCGRQGGRGHQKERGHLRSPLDMDVASSPSKTIWHAGRLGRGKREISEKTLRPAASSGTIPMCKTPRSTTPRIEPSSTWLGWGSSSHCAITTSQIICFPSRRTFLYHFGQLISKHHVKLQGRESRIYSPKATSHGMRYSESPRARRAAGLARKSLHHTLGSLFILLLSTHFALQLRAVRTIVVPAVATASVVWFANDTAIVYFDSKSWMYFDSKSWMYFDSKSWKFNTYLFPHSVTGCGPKMSILHFPQTICGVSVIYRGILACGLVILFL</sequence>
<evidence type="ECO:0000256" key="1">
    <source>
        <dbReference type="SAM" id="MobiDB-lite"/>
    </source>
</evidence>
<evidence type="ECO:0000256" key="2">
    <source>
        <dbReference type="SAM" id="Phobius"/>
    </source>
</evidence>
<name>A0ABQ9HUL0_9NEOP</name>
<reference evidence="3 4" key="1">
    <citation type="submission" date="2023-02" db="EMBL/GenBank/DDBJ databases">
        <title>LHISI_Scaffold_Assembly.</title>
        <authorList>
            <person name="Stuart O.P."/>
            <person name="Cleave R."/>
            <person name="Magrath M.J.L."/>
            <person name="Mikheyev A.S."/>
        </authorList>
    </citation>
    <scope>NUCLEOTIDE SEQUENCE [LARGE SCALE GENOMIC DNA]</scope>
    <source>
        <strain evidence="3">Daus_M_001</strain>
        <tissue evidence="3">Leg muscle</tissue>
    </source>
</reference>
<keyword evidence="2" id="KW-0812">Transmembrane</keyword>
<gene>
    <name evidence="3" type="ORF">PR048_007565</name>
</gene>
<feature type="region of interest" description="Disordered" evidence="1">
    <location>
        <begin position="432"/>
        <end position="457"/>
    </location>
</feature>
<keyword evidence="2" id="KW-1133">Transmembrane helix</keyword>
<organism evidence="3 4">
    <name type="scientific">Dryococelus australis</name>
    <dbReference type="NCBI Taxonomy" id="614101"/>
    <lineage>
        <taxon>Eukaryota</taxon>
        <taxon>Metazoa</taxon>
        <taxon>Ecdysozoa</taxon>
        <taxon>Arthropoda</taxon>
        <taxon>Hexapoda</taxon>
        <taxon>Insecta</taxon>
        <taxon>Pterygota</taxon>
        <taxon>Neoptera</taxon>
        <taxon>Polyneoptera</taxon>
        <taxon>Phasmatodea</taxon>
        <taxon>Verophasmatodea</taxon>
        <taxon>Anareolatae</taxon>
        <taxon>Phasmatidae</taxon>
        <taxon>Eurycanthinae</taxon>
        <taxon>Dryococelus</taxon>
    </lineage>
</organism>
<feature type="transmembrane region" description="Helical" evidence="2">
    <location>
        <begin position="564"/>
        <end position="586"/>
    </location>
</feature>
<evidence type="ECO:0000313" key="3">
    <source>
        <dbReference type="EMBL" id="KAJ8888078.1"/>
    </source>
</evidence>
<proteinExistence type="predicted"/>
<feature type="region of interest" description="Disordered" evidence="1">
    <location>
        <begin position="147"/>
        <end position="176"/>
    </location>
</feature>
<dbReference type="EMBL" id="JARBHB010000003">
    <property type="protein sequence ID" value="KAJ8888078.1"/>
    <property type="molecule type" value="Genomic_DNA"/>
</dbReference>
<keyword evidence="4" id="KW-1185">Reference proteome</keyword>
<accession>A0ABQ9HUL0</accession>
<feature type="transmembrane region" description="Helical" evidence="2">
    <location>
        <begin position="634"/>
        <end position="653"/>
    </location>
</feature>
<comment type="caution">
    <text evidence="3">The sequence shown here is derived from an EMBL/GenBank/DDBJ whole genome shotgun (WGS) entry which is preliminary data.</text>
</comment>
<dbReference type="Proteomes" id="UP001159363">
    <property type="component" value="Chromosome 3"/>
</dbReference>